<keyword evidence="1" id="KW-1133">Transmembrane helix</keyword>
<keyword evidence="1" id="KW-0812">Transmembrane</keyword>
<dbReference type="InterPro" id="IPR025738">
    <property type="entry name" value="BatD"/>
</dbReference>
<accession>A0A1M4SLP3</accession>
<feature type="signal peptide" evidence="2">
    <location>
        <begin position="1"/>
        <end position="19"/>
    </location>
</feature>
<dbReference type="OrthoDB" id="2079210at2"/>
<gene>
    <name evidence="3" type="ORF">SAMN05444405_101133</name>
</gene>
<feature type="chain" id="PRO_5012002196" evidence="2">
    <location>
        <begin position="20"/>
        <end position="608"/>
    </location>
</feature>
<dbReference type="Pfam" id="PF13584">
    <property type="entry name" value="BatD"/>
    <property type="match status" value="3"/>
</dbReference>
<keyword evidence="4" id="KW-1185">Reference proteome</keyword>
<dbReference type="RefSeq" id="WP_073398594.1">
    <property type="nucleotide sequence ID" value="NZ_FQTV01000001.1"/>
</dbReference>
<protein>
    <submittedName>
        <fullName evidence="3">Oxygen tolerance</fullName>
    </submittedName>
</protein>
<sequence>MRKLIFLFVILLVPGINSFADNVRLVAEAPEAVAVGDQFRITYTVNTQDVKSFRASAMKGFEVLAGPYESRMTSSQYVNGKGSTVSSITYTFTVMASTKGTFSITPASIVAAGKPITSNALRIRVLPADQSNANAGSSSGRASRSSSGAKISANDLIIVGSVNKTNVYEQEALVLTYKVYTLVDLRGFDNVKLPDFKGFQSQEVELPQTKQFTMERYKGRNYNSVVYRQFVLFPQQTGKLTINPARFDASIAKVMRTDDPLDAFFNGGSNVMEVKKTVVTPQITVNVSALPGGKPANFCGGVGGFTLSSSINSKSVKTNDAVTIKLTISGVGNLKLIETPKIEFPKDFEVYDPKVTNKFTLTKSGLSGSKVIEYLVIPRYAGNYKIPAANLTYFDTNSNTYKTLRSQEYSLNVVKGAGNADQVIANFTNKEDLKVLGSDIRYIKTNDVTLSDKDDFLFGSLLYYLLYIIPASLFIAFVIIYRKQAVENANVAKVRTKKANKVATKRMKNAGKLLSENKKEQFYDEVLKALWGYISDKLNIPVSKLTKDNVDTELTNYGVNAELTKEFLSVLDQCEFARYAPGDPNEAMDKVYSSAIEVVSKMENIIKH</sequence>
<dbReference type="STRING" id="1297750.SAMN05444405_101133"/>
<dbReference type="AlphaFoldDB" id="A0A1M4SLP3"/>
<organism evidence="3 4">
    <name type="scientific">Bacteroides luti</name>
    <dbReference type="NCBI Taxonomy" id="1297750"/>
    <lineage>
        <taxon>Bacteria</taxon>
        <taxon>Pseudomonadati</taxon>
        <taxon>Bacteroidota</taxon>
        <taxon>Bacteroidia</taxon>
        <taxon>Bacteroidales</taxon>
        <taxon>Bacteroidaceae</taxon>
        <taxon>Bacteroides</taxon>
    </lineage>
</organism>
<dbReference type="PANTHER" id="PTHR40940:SF2">
    <property type="entry name" value="BATD"/>
    <property type="match status" value="1"/>
</dbReference>
<keyword evidence="2" id="KW-0732">Signal</keyword>
<feature type="transmembrane region" description="Helical" evidence="1">
    <location>
        <begin position="461"/>
        <end position="481"/>
    </location>
</feature>
<dbReference type="PANTHER" id="PTHR40940">
    <property type="entry name" value="PROTEIN BATD-RELATED"/>
    <property type="match status" value="1"/>
</dbReference>
<dbReference type="Proteomes" id="UP000184509">
    <property type="component" value="Unassembled WGS sequence"/>
</dbReference>
<evidence type="ECO:0000256" key="2">
    <source>
        <dbReference type="SAM" id="SignalP"/>
    </source>
</evidence>
<evidence type="ECO:0000313" key="4">
    <source>
        <dbReference type="Proteomes" id="UP000184509"/>
    </source>
</evidence>
<evidence type="ECO:0000256" key="1">
    <source>
        <dbReference type="SAM" id="Phobius"/>
    </source>
</evidence>
<proteinExistence type="predicted"/>
<name>A0A1M4SLP3_9BACE</name>
<reference evidence="3 4" key="1">
    <citation type="submission" date="2016-11" db="EMBL/GenBank/DDBJ databases">
        <authorList>
            <person name="Jaros S."/>
            <person name="Januszkiewicz K."/>
            <person name="Wedrychowicz H."/>
        </authorList>
    </citation>
    <scope>NUCLEOTIDE SEQUENCE [LARGE SCALE GENOMIC DNA]</scope>
    <source>
        <strain evidence="3 4">DSM 26991</strain>
    </source>
</reference>
<dbReference type="EMBL" id="FQTV01000001">
    <property type="protein sequence ID" value="SHE33105.1"/>
    <property type="molecule type" value="Genomic_DNA"/>
</dbReference>
<keyword evidence="1" id="KW-0472">Membrane</keyword>
<evidence type="ECO:0000313" key="3">
    <source>
        <dbReference type="EMBL" id="SHE33105.1"/>
    </source>
</evidence>